<gene>
    <name evidence="2" type="ORF">BOTCAL_0057g00020</name>
</gene>
<dbReference type="EMBL" id="PHWZ01000057">
    <property type="protein sequence ID" value="TEY77212.1"/>
    <property type="molecule type" value="Genomic_DNA"/>
</dbReference>
<keyword evidence="1" id="KW-0812">Transmembrane</keyword>
<reference evidence="2 3" key="1">
    <citation type="submission" date="2017-11" db="EMBL/GenBank/DDBJ databases">
        <title>Comparative genomics of Botrytis spp.</title>
        <authorList>
            <person name="Valero-Jimenez C.A."/>
            <person name="Tapia P."/>
            <person name="Veloso J."/>
            <person name="Silva-Moreno E."/>
            <person name="Staats M."/>
            <person name="Valdes J.H."/>
            <person name="Van Kan J.A.L."/>
        </authorList>
    </citation>
    <scope>NUCLEOTIDE SEQUENCE [LARGE SCALE GENOMIC DNA]</scope>
    <source>
        <strain evidence="2 3">MUCL2830</strain>
    </source>
</reference>
<feature type="transmembrane region" description="Helical" evidence="1">
    <location>
        <begin position="12"/>
        <end position="30"/>
    </location>
</feature>
<dbReference type="OrthoDB" id="3535494at2759"/>
<keyword evidence="1" id="KW-1133">Transmembrane helix</keyword>
<proteinExistence type="predicted"/>
<organism evidence="2 3">
    <name type="scientific">Botryotinia calthae</name>
    <dbReference type="NCBI Taxonomy" id="38488"/>
    <lineage>
        <taxon>Eukaryota</taxon>
        <taxon>Fungi</taxon>
        <taxon>Dikarya</taxon>
        <taxon>Ascomycota</taxon>
        <taxon>Pezizomycotina</taxon>
        <taxon>Leotiomycetes</taxon>
        <taxon>Helotiales</taxon>
        <taxon>Sclerotiniaceae</taxon>
        <taxon>Botryotinia</taxon>
    </lineage>
</organism>
<protein>
    <submittedName>
        <fullName evidence="2">Uncharacterized protein</fullName>
    </submittedName>
</protein>
<evidence type="ECO:0000313" key="2">
    <source>
        <dbReference type="EMBL" id="TEY77212.1"/>
    </source>
</evidence>
<evidence type="ECO:0000313" key="3">
    <source>
        <dbReference type="Proteomes" id="UP000297299"/>
    </source>
</evidence>
<sequence>MPPILSSDSIQLILWAIIILLLAITIFYVLDCYILEVNTELIDGGRTERTNQLLFFRKGPVKFIIGSRHVGRPVLQTTNSHASLVSDAERQAG</sequence>
<name>A0A4Y8DA65_9HELO</name>
<keyword evidence="3" id="KW-1185">Reference proteome</keyword>
<evidence type="ECO:0000256" key="1">
    <source>
        <dbReference type="SAM" id="Phobius"/>
    </source>
</evidence>
<dbReference type="AlphaFoldDB" id="A0A4Y8DA65"/>
<dbReference type="Proteomes" id="UP000297299">
    <property type="component" value="Unassembled WGS sequence"/>
</dbReference>
<comment type="caution">
    <text evidence="2">The sequence shown here is derived from an EMBL/GenBank/DDBJ whole genome shotgun (WGS) entry which is preliminary data.</text>
</comment>
<keyword evidence="1" id="KW-0472">Membrane</keyword>
<accession>A0A4Y8DA65</accession>